<gene>
    <name evidence="1" type="ORF">Poly21_01010</name>
</gene>
<dbReference type="Proteomes" id="UP000319908">
    <property type="component" value="Unassembled WGS sequence"/>
</dbReference>
<dbReference type="AlphaFoldDB" id="A0A5C6C574"/>
<accession>A0A5C6C574</accession>
<name>A0A5C6C574_9BACT</name>
<dbReference type="EMBL" id="SJPU01000001">
    <property type="protein sequence ID" value="TWU17949.1"/>
    <property type="molecule type" value="Genomic_DNA"/>
</dbReference>
<evidence type="ECO:0000313" key="2">
    <source>
        <dbReference type="Proteomes" id="UP000319908"/>
    </source>
</evidence>
<protein>
    <submittedName>
        <fullName evidence="1">Uncharacterized protein</fullName>
    </submittedName>
</protein>
<sequence>MGGEKTTQLRNIKNCVGGIFARRASADLQKYSRHGMSRGYRIGNYSAHRVERRPVQWKRIQLCTFFCNERFPQPTLCR</sequence>
<reference evidence="1 2" key="1">
    <citation type="journal article" date="2020" name="Antonie Van Leeuwenhoek">
        <title>Rhodopirellula heiligendammensis sp. nov., Rhodopirellula pilleata sp. nov., and Rhodopirellula solitaria sp. nov. isolated from natural or artificial marine surfaces in Northern Germany and California, USA, and emended description of the genus Rhodopirellula.</title>
        <authorList>
            <person name="Kallscheuer N."/>
            <person name="Wiegand S."/>
            <person name="Jogler M."/>
            <person name="Boedeker C."/>
            <person name="Peeters S.H."/>
            <person name="Rast P."/>
            <person name="Heuer A."/>
            <person name="Jetten M.S.M."/>
            <person name="Rohde M."/>
            <person name="Jogler C."/>
        </authorList>
    </citation>
    <scope>NUCLEOTIDE SEQUENCE [LARGE SCALE GENOMIC DNA]</scope>
    <source>
        <strain evidence="1 2">Poly21</strain>
    </source>
</reference>
<evidence type="ECO:0000313" key="1">
    <source>
        <dbReference type="EMBL" id="TWU17949.1"/>
    </source>
</evidence>
<proteinExistence type="predicted"/>
<keyword evidence="2" id="KW-1185">Reference proteome</keyword>
<organism evidence="1 2">
    <name type="scientific">Allorhodopirellula heiligendammensis</name>
    <dbReference type="NCBI Taxonomy" id="2714739"/>
    <lineage>
        <taxon>Bacteria</taxon>
        <taxon>Pseudomonadati</taxon>
        <taxon>Planctomycetota</taxon>
        <taxon>Planctomycetia</taxon>
        <taxon>Pirellulales</taxon>
        <taxon>Pirellulaceae</taxon>
        <taxon>Allorhodopirellula</taxon>
    </lineage>
</organism>
<comment type="caution">
    <text evidence="1">The sequence shown here is derived from an EMBL/GenBank/DDBJ whole genome shotgun (WGS) entry which is preliminary data.</text>
</comment>